<evidence type="ECO:0000313" key="1">
    <source>
        <dbReference type="EMBL" id="RDV06410.1"/>
    </source>
</evidence>
<sequence>MGDGFREIAERQMQESLACAIDSAFSDIGPTAPSRVAVYRKAHELRELARRAEEFTTAGPSLNLTLAEQQFRKMAKLLGTAE</sequence>
<evidence type="ECO:0000313" key="2">
    <source>
        <dbReference type="Proteomes" id="UP000263833"/>
    </source>
</evidence>
<keyword evidence="2" id="KW-1185">Reference proteome</keyword>
<comment type="caution">
    <text evidence="1">The sequence shown here is derived from an EMBL/GenBank/DDBJ whole genome shotgun (WGS) entry which is preliminary data.</text>
</comment>
<gene>
    <name evidence="1" type="ORF">DXH95_03005</name>
</gene>
<accession>A0A371BFR0</accession>
<organism evidence="1 2">
    <name type="scientific">Sphingorhabdus pulchriflava</name>
    <dbReference type="NCBI Taxonomy" id="2292257"/>
    <lineage>
        <taxon>Bacteria</taxon>
        <taxon>Pseudomonadati</taxon>
        <taxon>Pseudomonadota</taxon>
        <taxon>Alphaproteobacteria</taxon>
        <taxon>Sphingomonadales</taxon>
        <taxon>Sphingomonadaceae</taxon>
        <taxon>Sphingorhabdus</taxon>
    </lineage>
</organism>
<dbReference type="Proteomes" id="UP000263833">
    <property type="component" value="Unassembled WGS sequence"/>
</dbReference>
<proteinExistence type="predicted"/>
<dbReference type="EMBL" id="QRGP01000001">
    <property type="protein sequence ID" value="RDV06410.1"/>
    <property type="molecule type" value="Genomic_DNA"/>
</dbReference>
<reference evidence="2" key="1">
    <citation type="submission" date="2018-08" db="EMBL/GenBank/DDBJ databases">
        <authorList>
            <person name="Kim S.-J."/>
            <person name="Jung G.-Y."/>
        </authorList>
    </citation>
    <scope>NUCLEOTIDE SEQUENCE [LARGE SCALE GENOMIC DNA]</scope>
    <source>
        <strain evidence="2">GY_G</strain>
    </source>
</reference>
<name>A0A371BFR0_9SPHN</name>
<dbReference type="RefSeq" id="WP_115547963.1">
    <property type="nucleotide sequence ID" value="NZ_QRGP01000001.1"/>
</dbReference>
<dbReference type="AlphaFoldDB" id="A0A371BFR0"/>
<protein>
    <submittedName>
        <fullName evidence="1">Uncharacterized protein</fullName>
    </submittedName>
</protein>